<sequence>MSKFPNNAPGFDNDGFRIPTNPQKLGQGLRSLQTSQNVSGLSSPVSPRILEDDKPQSKTNAEIFHQFLHQAPMTNPYSKRFLVDVFSSLKNARRKLESRNSVKGMNITLPNIYKNGISTCSASKQELQGSKHVLFIRYGTSRDMDVALQKQRPNGLGNDIFIKLEPDMYPVPYDIDYRLRYPISTVENLGSDTKKQILDIERAFRQKIEKQDFFDADLREKLVSLDGKRFYAFTARCCDQFGEISHKGCISLLVGKQLQTAVATKNNFLVWDEGITSTLDNFVRDKITNFKYVEDITALIDVGNDDILFIGETDVPVLLILSEMGIRPRAFLSQKIIERTDYDELEGRYNSLEVQILKSQYARYELKGEYVPDFCNYSLYIRWEFQEAWAEADPLYEKADRDDRASASAIQ</sequence>
<proteinExistence type="predicted"/>
<accession>A0A2T2NJT4</accession>
<feature type="region of interest" description="Disordered" evidence="1">
    <location>
        <begin position="1"/>
        <end position="56"/>
    </location>
</feature>
<evidence type="ECO:0000313" key="3">
    <source>
        <dbReference type="Proteomes" id="UP000240883"/>
    </source>
</evidence>
<organism evidence="2 3">
    <name type="scientific">Corynespora cassiicola Philippines</name>
    <dbReference type="NCBI Taxonomy" id="1448308"/>
    <lineage>
        <taxon>Eukaryota</taxon>
        <taxon>Fungi</taxon>
        <taxon>Dikarya</taxon>
        <taxon>Ascomycota</taxon>
        <taxon>Pezizomycotina</taxon>
        <taxon>Dothideomycetes</taxon>
        <taxon>Pleosporomycetidae</taxon>
        <taxon>Pleosporales</taxon>
        <taxon>Corynesporascaceae</taxon>
        <taxon>Corynespora</taxon>
    </lineage>
</organism>
<gene>
    <name evidence="2" type="ORF">BS50DRAFT_588523</name>
</gene>
<dbReference type="AlphaFoldDB" id="A0A2T2NJT4"/>
<feature type="compositionally biased region" description="Polar residues" evidence="1">
    <location>
        <begin position="20"/>
        <end position="45"/>
    </location>
</feature>
<dbReference type="Proteomes" id="UP000240883">
    <property type="component" value="Unassembled WGS sequence"/>
</dbReference>
<reference evidence="2 3" key="1">
    <citation type="journal article" date="2018" name="Front. Microbiol.">
        <title>Genome-Wide Analysis of Corynespora cassiicola Leaf Fall Disease Putative Effectors.</title>
        <authorList>
            <person name="Lopez D."/>
            <person name="Ribeiro S."/>
            <person name="Label P."/>
            <person name="Fumanal B."/>
            <person name="Venisse J.S."/>
            <person name="Kohler A."/>
            <person name="de Oliveira R.R."/>
            <person name="Labutti K."/>
            <person name="Lipzen A."/>
            <person name="Lail K."/>
            <person name="Bauer D."/>
            <person name="Ohm R.A."/>
            <person name="Barry K.W."/>
            <person name="Spatafora J."/>
            <person name="Grigoriev I.V."/>
            <person name="Martin F.M."/>
            <person name="Pujade-Renaud V."/>
        </authorList>
    </citation>
    <scope>NUCLEOTIDE SEQUENCE [LARGE SCALE GENOMIC DNA]</scope>
    <source>
        <strain evidence="2 3">Philippines</strain>
    </source>
</reference>
<protein>
    <submittedName>
        <fullName evidence="2">Uncharacterized protein</fullName>
    </submittedName>
</protein>
<dbReference type="EMBL" id="KZ678136">
    <property type="protein sequence ID" value="PSN65705.1"/>
    <property type="molecule type" value="Genomic_DNA"/>
</dbReference>
<keyword evidence="3" id="KW-1185">Reference proteome</keyword>
<evidence type="ECO:0000256" key="1">
    <source>
        <dbReference type="SAM" id="MobiDB-lite"/>
    </source>
</evidence>
<name>A0A2T2NJT4_CORCC</name>
<evidence type="ECO:0000313" key="2">
    <source>
        <dbReference type="EMBL" id="PSN65705.1"/>
    </source>
</evidence>